<name>A0A4Y3V8J1_9ACTN</name>
<evidence type="ECO:0000313" key="2">
    <source>
        <dbReference type="EMBL" id="GEC02745.1"/>
    </source>
</evidence>
<feature type="transmembrane region" description="Helical" evidence="1">
    <location>
        <begin position="15"/>
        <end position="38"/>
    </location>
</feature>
<dbReference type="AlphaFoldDB" id="A0A4Y3V8J1"/>
<sequence>MAAAGYSMSQFWPVVFPPLALVAGLLGAVTVGMAAGLYPAVRASGLPPTEALAAV</sequence>
<protein>
    <recommendedName>
        <fullName evidence="4">ABC3 transporter permease protein domain-containing protein</fullName>
    </recommendedName>
</protein>
<dbReference type="Proteomes" id="UP000317881">
    <property type="component" value="Unassembled WGS sequence"/>
</dbReference>
<keyword evidence="1" id="KW-0472">Membrane</keyword>
<accession>A0A4Y3V8J1</accession>
<keyword evidence="1" id="KW-1133">Transmembrane helix</keyword>
<evidence type="ECO:0000313" key="3">
    <source>
        <dbReference type="Proteomes" id="UP000317881"/>
    </source>
</evidence>
<reference evidence="2 3" key="1">
    <citation type="submission" date="2019-06" db="EMBL/GenBank/DDBJ databases">
        <title>Whole genome shotgun sequence of Streptomyces spinoverrucosus NBRC 14228.</title>
        <authorList>
            <person name="Hosoyama A."/>
            <person name="Uohara A."/>
            <person name="Ohji S."/>
            <person name="Ichikawa N."/>
        </authorList>
    </citation>
    <scope>NUCLEOTIDE SEQUENCE [LARGE SCALE GENOMIC DNA]</scope>
    <source>
        <strain evidence="2 3">NBRC 14228</strain>
    </source>
</reference>
<gene>
    <name evidence="2" type="ORF">SSP24_04000</name>
</gene>
<keyword evidence="1" id="KW-0812">Transmembrane</keyword>
<evidence type="ECO:0000256" key="1">
    <source>
        <dbReference type="SAM" id="Phobius"/>
    </source>
</evidence>
<comment type="caution">
    <text evidence="2">The sequence shown here is derived from an EMBL/GenBank/DDBJ whole genome shotgun (WGS) entry which is preliminary data.</text>
</comment>
<evidence type="ECO:0008006" key="4">
    <source>
        <dbReference type="Google" id="ProtNLM"/>
    </source>
</evidence>
<dbReference type="EMBL" id="BJND01000004">
    <property type="protein sequence ID" value="GEC02745.1"/>
    <property type="molecule type" value="Genomic_DNA"/>
</dbReference>
<keyword evidence="3" id="KW-1185">Reference proteome</keyword>
<organism evidence="2 3">
    <name type="scientific">Streptomyces spinoverrucosus</name>
    <dbReference type="NCBI Taxonomy" id="284043"/>
    <lineage>
        <taxon>Bacteria</taxon>
        <taxon>Bacillati</taxon>
        <taxon>Actinomycetota</taxon>
        <taxon>Actinomycetes</taxon>
        <taxon>Kitasatosporales</taxon>
        <taxon>Streptomycetaceae</taxon>
        <taxon>Streptomyces</taxon>
    </lineage>
</organism>
<proteinExistence type="predicted"/>